<gene>
    <name evidence="3" type="ORF">LCGC14_3006290</name>
</gene>
<dbReference type="EMBL" id="LAZR01062088">
    <property type="protein sequence ID" value="KKK62243.1"/>
    <property type="molecule type" value="Genomic_DNA"/>
</dbReference>
<sequence length="116" mass="13498">MHNKKHTEEAKRKISETMKEKGGNSGTWKKGQKAWNYEGKGKLKRKFKRFNGKLILNSHVVWLEFHNLKTIPKEYVIHHIDGNSLNDNIGNLEIMTSLEHKKLHIKKSKIIAGDLK</sequence>
<feature type="domain" description="HNH nuclease" evidence="2">
    <location>
        <begin position="59"/>
        <end position="101"/>
    </location>
</feature>
<proteinExistence type="predicted"/>
<dbReference type="Pfam" id="PF13392">
    <property type="entry name" value="HNH_3"/>
    <property type="match status" value="1"/>
</dbReference>
<dbReference type="AlphaFoldDB" id="A0A0F8X009"/>
<evidence type="ECO:0000256" key="1">
    <source>
        <dbReference type="SAM" id="MobiDB-lite"/>
    </source>
</evidence>
<accession>A0A0F8X009</accession>
<dbReference type="InterPro" id="IPR044925">
    <property type="entry name" value="His-Me_finger_sf"/>
</dbReference>
<feature type="region of interest" description="Disordered" evidence="1">
    <location>
        <begin position="1"/>
        <end position="32"/>
    </location>
</feature>
<dbReference type="Gene3D" id="3.90.75.20">
    <property type="match status" value="1"/>
</dbReference>
<dbReference type="InterPro" id="IPR003615">
    <property type="entry name" value="HNH_nuc"/>
</dbReference>
<name>A0A0F8X009_9ZZZZ</name>
<organism evidence="3">
    <name type="scientific">marine sediment metagenome</name>
    <dbReference type="NCBI Taxonomy" id="412755"/>
    <lineage>
        <taxon>unclassified sequences</taxon>
        <taxon>metagenomes</taxon>
        <taxon>ecological metagenomes</taxon>
    </lineage>
</organism>
<dbReference type="SUPFAM" id="SSF54060">
    <property type="entry name" value="His-Me finger endonucleases"/>
    <property type="match status" value="1"/>
</dbReference>
<protein>
    <recommendedName>
        <fullName evidence="2">HNH nuclease domain-containing protein</fullName>
    </recommendedName>
</protein>
<reference evidence="3" key="1">
    <citation type="journal article" date="2015" name="Nature">
        <title>Complex archaea that bridge the gap between prokaryotes and eukaryotes.</title>
        <authorList>
            <person name="Spang A."/>
            <person name="Saw J.H."/>
            <person name="Jorgensen S.L."/>
            <person name="Zaremba-Niedzwiedzka K."/>
            <person name="Martijn J."/>
            <person name="Lind A.E."/>
            <person name="van Eijk R."/>
            <person name="Schleper C."/>
            <person name="Guy L."/>
            <person name="Ettema T.J."/>
        </authorList>
    </citation>
    <scope>NUCLEOTIDE SEQUENCE</scope>
</reference>
<comment type="caution">
    <text evidence="3">The sequence shown here is derived from an EMBL/GenBank/DDBJ whole genome shotgun (WGS) entry which is preliminary data.</text>
</comment>
<evidence type="ECO:0000313" key="3">
    <source>
        <dbReference type="EMBL" id="KKK62243.1"/>
    </source>
</evidence>
<evidence type="ECO:0000259" key="2">
    <source>
        <dbReference type="Pfam" id="PF13392"/>
    </source>
</evidence>
<feature type="compositionally biased region" description="Basic and acidic residues" evidence="1">
    <location>
        <begin position="1"/>
        <end position="22"/>
    </location>
</feature>